<keyword evidence="3" id="KW-1185">Reference proteome</keyword>
<evidence type="ECO:0000313" key="3">
    <source>
        <dbReference type="Proteomes" id="UP000198901"/>
    </source>
</evidence>
<feature type="transmembrane region" description="Helical" evidence="1">
    <location>
        <begin position="60"/>
        <end position="78"/>
    </location>
</feature>
<accession>A0A1G9NJL5</accession>
<keyword evidence="1" id="KW-0812">Transmembrane</keyword>
<proteinExistence type="predicted"/>
<dbReference type="AlphaFoldDB" id="A0A1G9NJL5"/>
<gene>
    <name evidence="2" type="ORF">SAMN04488090_2035</name>
</gene>
<dbReference type="EMBL" id="FNGS01000003">
    <property type="protein sequence ID" value="SDL86619.1"/>
    <property type="molecule type" value="Genomic_DNA"/>
</dbReference>
<dbReference type="RefSeq" id="WP_143011072.1">
    <property type="nucleotide sequence ID" value="NZ_FNGS01000003.1"/>
</dbReference>
<dbReference type="STRING" id="563176.SAMN04488090_2035"/>
<organism evidence="2 3">
    <name type="scientific">Siphonobacter aquaeclarae</name>
    <dbReference type="NCBI Taxonomy" id="563176"/>
    <lineage>
        <taxon>Bacteria</taxon>
        <taxon>Pseudomonadati</taxon>
        <taxon>Bacteroidota</taxon>
        <taxon>Cytophagia</taxon>
        <taxon>Cytophagales</taxon>
        <taxon>Cytophagaceae</taxon>
        <taxon>Siphonobacter</taxon>
    </lineage>
</organism>
<keyword evidence="1" id="KW-1133">Transmembrane helix</keyword>
<feature type="transmembrane region" description="Helical" evidence="1">
    <location>
        <begin position="31"/>
        <end position="54"/>
    </location>
</feature>
<protein>
    <submittedName>
        <fullName evidence="2">Uncharacterized protein</fullName>
    </submittedName>
</protein>
<dbReference type="Proteomes" id="UP000198901">
    <property type="component" value="Unassembled WGS sequence"/>
</dbReference>
<reference evidence="2 3" key="1">
    <citation type="submission" date="2016-10" db="EMBL/GenBank/DDBJ databases">
        <authorList>
            <person name="de Groot N.N."/>
        </authorList>
    </citation>
    <scope>NUCLEOTIDE SEQUENCE [LARGE SCALE GENOMIC DNA]</scope>
    <source>
        <strain evidence="2 3">DSM 21668</strain>
    </source>
</reference>
<evidence type="ECO:0000313" key="2">
    <source>
        <dbReference type="EMBL" id="SDL86619.1"/>
    </source>
</evidence>
<sequence length="218" mass="24934">MSAEEWLRHLSAGSVLVPFGISLYRFRAKGYGWLTAYLLVAVLAEAAGTYTYFSGYADNLFVYNLFTIGELTCLGLFLRTLVRTSWMRKGMLGAILAFDLAAAVRYVRDPYGYDNVTWGLSNALLIVFVLLFFVDLLRRSDEVERLGQYPPFWIASGMLLFFSGTMLTYFFGTYVIQNYRLLGDLWRLGRWLNILFHLLVSIGLLKISLPDTARPVRR</sequence>
<dbReference type="OrthoDB" id="954494at2"/>
<feature type="transmembrane region" description="Helical" evidence="1">
    <location>
        <begin position="149"/>
        <end position="171"/>
    </location>
</feature>
<feature type="transmembrane region" description="Helical" evidence="1">
    <location>
        <begin position="191"/>
        <end position="209"/>
    </location>
</feature>
<keyword evidence="1" id="KW-0472">Membrane</keyword>
<feature type="transmembrane region" description="Helical" evidence="1">
    <location>
        <begin position="119"/>
        <end position="137"/>
    </location>
</feature>
<name>A0A1G9NJL5_9BACT</name>
<evidence type="ECO:0000256" key="1">
    <source>
        <dbReference type="SAM" id="Phobius"/>
    </source>
</evidence>